<organism evidence="1">
    <name type="scientific">uncultured Caudovirales phage</name>
    <dbReference type="NCBI Taxonomy" id="2100421"/>
    <lineage>
        <taxon>Viruses</taxon>
        <taxon>Duplodnaviria</taxon>
        <taxon>Heunggongvirae</taxon>
        <taxon>Uroviricota</taxon>
        <taxon>Caudoviricetes</taxon>
        <taxon>Peduoviridae</taxon>
        <taxon>Maltschvirus</taxon>
        <taxon>Maltschvirus maltsch</taxon>
    </lineage>
</organism>
<protein>
    <submittedName>
        <fullName evidence="1">Uncharacterized protein</fullName>
    </submittedName>
</protein>
<accession>A0A6J7WXJ6</accession>
<evidence type="ECO:0000313" key="1">
    <source>
        <dbReference type="EMBL" id="CAB5222510.1"/>
    </source>
</evidence>
<proteinExistence type="predicted"/>
<name>A0A6J7WXJ6_9CAUD</name>
<sequence length="159" mass="17132">MSAIEQAAMARWQLARAAAIGDQRRADNDGAGIDRVGVMAEVAVARLLGADYSLTSIGIDSGIDMWVGSVSIDVKGTMRPNGRLLFKNIAAFKADTAVLVNTVDGNEMAVQVMGGIGKHAFNNVATMRDLGRGQTMVCEIEQLMPIEEFWLALMKRKFA</sequence>
<dbReference type="EMBL" id="LR798304">
    <property type="protein sequence ID" value="CAB5222510.1"/>
    <property type="molecule type" value="Genomic_DNA"/>
</dbReference>
<gene>
    <name evidence="1" type="ORF">UFOVP373_12</name>
</gene>
<reference evidence="1" key="1">
    <citation type="submission" date="2020-05" db="EMBL/GenBank/DDBJ databases">
        <authorList>
            <person name="Chiriac C."/>
            <person name="Salcher M."/>
            <person name="Ghai R."/>
            <person name="Kavagutti S V."/>
        </authorList>
    </citation>
    <scope>NUCLEOTIDE SEQUENCE</scope>
</reference>